<feature type="region of interest" description="Disordered" evidence="1">
    <location>
        <begin position="1"/>
        <end position="235"/>
    </location>
</feature>
<proteinExistence type="predicted"/>
<reference evidence="2" key="1">
    <citation type="journal article" date="2020" name="bioRxiv">
        <title>Chromosome-level reference genome of the European wasp spider Argiope bruennichi: a resource for studies on range expansion and evolutionary adaptation.</title>
        <authorList>
            <person name="Sheffer M.M."/>
            <person name="Hoppe A."/>
            <person name="Krehenwinkel H."/>
            <person name="Uhl G."/>
            <person name="Kuss A.W."/>
            <person name="Jensen L."/>
            <person name="Jensen C."/>
            <person name="Gillespie R.G."/>
            <person name="Hoff K.J."/>
            <person name="Prost S."/>
        </authorList>
    </citation>
    <scope>NUCLEOTIDE SEQUENCE</scope>
</reference>
<feature type="compositionally biased region" description="Gly residues" evidence="1">
    <location>
        <begin position="29"/>
        <end position="38"/>
    </location>
</feature>
<evidence type="ECO:0000313" key="2">
    <source>
        <dbReference type="EMBL" id="KAF8778924.1"/>
    </source>
</evidence>
<name>A0A8T0EUJ6_ARGBR</name>
<keyword evidence="3" id="KW-1185">Reference proteome</keyword>
<sequence length="235" mass="25258">MSTAARRARDDDPASPPPTLARGVARGAGVWGVQGGGGAHRRERGEPGVGGTHHSRQREYPKSRPAHTGSITAPDGGRVFTERLTRKTAESTTVPRHWAPSKVWSLYDLRSNARQYRLPPDRSPRLYTRHPASAAGPAKPHTPATPESRIPRFTATAHPGDARTPPPPTPTPTHARRHYSPLSPADKNHCPPQQEYAKAASRVEAPDKPCGQNPPSCQETSPLPPPASGTPESTL</sequence>
<feature type="compositionally biased region" description="Basic and acidic residues" evidence="1">
    <location>
        <begin position="80"/>
        <end position="89"/>
    </location>
</feature>
<gene>
    <name evidence="2" type="ORF">HNY73_015598</name>
</gene>
<evidence type="ECO:0000313" key="3">
    <source>
        <dbReference type="Proteomes" id="UP000807504"/>
    </source>
</evidence>
<reference evidence="2" key="2">
    <citation type="submission" date="2020-06" db="EMBL/GenBank/DDBJ databases">
        <authorList>
            <person name="Sheffer M."/>
        </authorList>
    </citation>
    <scope>NUCLEOTIDE SEQUENCE</scope>
</reference>
<dbReference type="EMBL" id="JABXBU010002072">
    <property type="protein sequence ID" value="KAF8778924.1"/>
    <property type="molecule type" value="Genomic_DNA"/>
</dbReference>
<protein>
    <submittedName>
        <fullName evidence="2">Uncharacterized protein</fullName>
    </submittedName>
</protein>
<accession>A0A8T0EUJ6</accession>
<dbReference type="AlphaFoldDB" id="A0A8T0EUJ6"/>
<evidence type="ECO:0000256" key="1">
    <source>
        <dbReference type="SAM" id="MobiDB-lite"/>
    </source>
</evidence>
<dbReference type="Proteomes" id="UP000807504">
    <property type="component" value="Unassembled WGS sequence"/>
</dbReference>
<comment type="caution">
    <text evidence="2">The sequence shown here is derived from an EMBL/GenBank/DDBJ whole genome shotgun (WGS) entry which is preliminary data.</text>
</comment>
<organism evidence="2 3">
    <name type="scientific">Argiope bruennichi</name>
    <name type="common">Wasp spider</name>
    <name type="synonym">Aranea bruennichi</name>
    <dbReference type="NCBI Taxonomy" id="94029"/>
    <lineage>
        <taxon>Eukaryota</taxon>
        <taxon>Metazoa</taxon>
        <taxon>Ecdysozoa</taxon>
        <taxon>Arthropoda</taxon>
        <taxon>Chelicerata</taxon>
        <taxon>Arachnida</taxon>
        <taxon>Araneae</taxon>
        <taxon>Araneomorphae</taxon>
        <taxon>Entelegynae</taxon>
        <taxon>Araneoidea</taxon>
        <taxon>Araneidae</taxon>
        <taxon>Argiope</taxon>
    </lineage>
</organism>